<dbReference type="NCBIfam" id="TIGR03534">
    <property type="entry name" value="RF_mod_PrmC"/>
    <property type="match status" value="1"/>
</dbReference>
<dbReference type="InterPro" id="IPR040758">
    <property type="entry name" value="PrmC_N"/>
</dbReference>
<dbReference type="AlphaFoldDB" id="A0A4U8UFQ4"/>
<evidence type="ECO:0000313" key="9">
    <source>
        <dbReference type="Proteomes" id="UP000029857"/>
    </source>
</evidence>
<feature type="domain" description="Methyltransferase small" evidence="6">
    <location>
        <begin position="147"/>
        <end position="245"/>
    </location>
</feature>
<dbReference type="NCBIfam" id="TIGR00536">
    <property type="entry name" value="hemK_fam"/>
    <property type="match status" value="1"/>
</dbReference>
<dbReference type="GO" id="GO:0003676">
    <property type="term" value="F:nucleic acid binding"/>
    <property type="evidence" value="ECO:0007669"/>
    <property type="project" value="InterPro"/>
</dbReference>
<dbReference type="PANTHER" id="PTHR18895">
    <property type="entry name" value="HEMK METHYLTRANSFERASE"/>
    <property type="match status" value="1"/>
</dbReference>
<accession>A0A4U8UFQ4</accession>
<dbReference type="Pfam" id="PF17827">
    <property type="entry name" value="PrmC_N"/>
    <property type="match status" value="1"/>
</dbReference>
<evidence type="ECO:0000256" key="3">
    <source>
        <dbReference type="ARBA" id="ARBA00022679"/>
    </source>
</evidence>
<evidence type="ECO:0000259" key="7">
    <source>
        <dbReference type="Pfam" id="PF17827"/>
    </source>
</evidence>
<evidence type="ECO:0000256" key="1">
    <source>
        <dbReference type="ARBA" id="ARBA00012771"/>
    </source>
</evidence>
<dbReference type="PANTHER" id="PTHR18895:SF74">
    <property type="entry name" value="MTRF1L RELEASE FACTOR GLUTAMINE METHYLTRANSFERASE"/>
    <property type="match status" value="1"/>
</dbReference>
<evidence type="ECO:0000256" key="5">
    <source>
        <dbReference type="ARBA" id="ARBA00048391"/>
    </source>
</evidence>
<keyword evidence="4" id="KW-0949">S-adenosyl-L-methionine</keyword>
<proteinExistence type="predicted"/>
<dbReference type="InterPro" id="IPR002052">
    <property type="entry name" value="DNA_methylase_N6_adenine_CS"/>
</dbReference>
<dbReference type="GO" id="GO:0102559">
    <property type="term" value="F:peptide chain release factor N(5)-glutamine methyltransferase activity"/>
    <property type="evidence" value="ECO:0007669"/>
    <property type="project" value="UniProtKB-EC"/>
</dbReference>
<dbReference type="InterPro" id="IPR007848">
    <property type="entry name" value="Small_mtfrase_dom"/>
</dbReference>
<dbReference type="CDD" id="cd02440">
    <property type="entry name" value="AdoMet_MTases"/>
    <property type="match status" value="1"/>
</dbReference>
<keyword evidence="2 8" id="KW-0489">Methyltransferase</keyword>
<protein>
    <recommendedName>
        <fullName evidence="1">peptide chain release factor N(5)-glutamine methyltransferase</fullName>
        <ecNumber evidence="1">2.1.1.297</ecNumber>
    </recommendedName>
</protein>
<dbReference type="PROSITE" id="PS00092">
    <property type="entry name" value="N6_MTASE"/>
    <property type="match status" value="1"/>
</dbReference>
<dbReference type="InterPro" id="IPR019874">
    <property type="entry name" value="RF_methyltr_PrmC"/>
</dbReference>
<evidence type="ECO:0000256" key="2">
    <source>
        <dbReference type="ARBA" id="ARBA00022603"/>
    </source>
</evidence>
<dbReference type="EC" id="2.1.1.297" evidence="1"/>
<dbReference type="Proteomes" id="UP000029857">
    <property type="component" value="Unassembled WGS sequence"/>
</dbReference>
<feature type="domain" description="Release factor glutamine methyltransferase N-terminal" evidence="7">
    <location>
        <begin position="68"/>
        <end position="123"/>
    </location>
</feature>
<evidence type="ECO:0000256" key="4">
    <source>
        <dbReference type="ARBA" id="ARBA00022691"/>
    </source>
</evidence>
<keyword evidence="3 8" id="KW-0808">Transferase</keyword>
<evidence type="ECO:0000259" key="6">
    <source>
        <dbReference type="Pfam" id="PF05175"/>
    </source>
</evidence>
<dbReference type="Gene3D" id="3.40.50.150">
    <property type="entry name" value="Vaccinia Virus protein VP39"/>
    <property type="match status" value="1"/>
</dbReference>
<reference evidence="8 9" key="1">
    <citation type="journal article" date="2014" name="Genome Announc.">
        <title>Draft genome sequences of eight enterohepatic helicobacter species isolated from both laboratory and wild rodents.</title>
        <authorList>
            <person name="Sheh A."/>
            <person name="Shen Z."/>
            <person name="Fox J.G."/>
        </authorList>
    </citation>
    <scope>NUCLEOTIDE SEQUENCE [LARGE SCALE GENOMIC DNA]</scope>
    <source>
        <strain evidence="8 9">ATCC 49320</strain>
    </source>
</reference>
<dbReference type="Pfam" id="PF05175">
    <property type="entry name" value="MTS"/>
    <property type="match status" value="1"/>
</dbReference>
<dbReference type="InterPro" id="IPR004556">
    <property type="entry name" value="HemK-like"/>
</dbReference>
<dbReference type="InterPro" id="IPR029063">
    <property type="entry name" value="SAM-dependent_MTases_sf"/>
</dbReference>
<dbReference type="GO" id="GO:0032259">
    <property type="term" value="P:methylation"/>
    <property type="evidence" value="ECO:0007669"/>
    <property type="project" value="UniProtKB-KW"/>
</dbReference>
<gene>
    <name evidence="8" type="primary">prmC</name>
    <name evidence="8" type="ORF">LS79_001775</name>
</gene>
<dbReference type="EMBL" id="JRPJ02000003">
    <property type="protein sequence ID" value="TLE11884.1"/>
    <property type="molecule type" value="Genomic_DNA"/>
</dbReference>
<dbReference type="Gene3D" id="1.10.8.10">
    <property type="entry name" value="DNA helicase RuvA subunit, C-terminal domain"/>
    <property type="match status" value="1"/>
</dbReference>
<evidence type="ECO:0000313" key="8">
    <source>
        <dbReference type="EMBL" id="TLE11884.1"/>
    </source>
</evidence>
<sequence>MEIDLLLRIAIAFLKDMNLEEFKKLVYETQFLLADINSFENEKLPKDSPKESNRVRQSLDIKAPEFHIVSPRYEAEILLGHILNMTRVELHTNAKKEITDFDKQRYFKILAMRKNGVPLEYLTNKASFYDLELYVDNKVLIPRHETELLVEHALEIIKAHNITHFVEVGVGSGAISAAILTHAKETCAIATDISKEALNIAKHNIQNLGLENRCDFVESDLLSSPYLIMRKPITLLVANPPYIANSYPLNQEVLCEPHIALFGGEKGDEILKKLILQAREKQIQFLVCEMGYDQKESMQEILLNVGYKPTFYKDYAGFDRGFIARLMP</sequence>
<name>A0A4U8UFQ4_9HELI</name>
<dbReference type="SUPFAM" id="SSF53335">
    <property type="entry name" value="S-adenosyl-L-methionine-dependent methyltransferases"/>
    <property type="match status" value="1"/>
</dbReference>
<comment type="catalytic activity">
    <reaction evidence="5">
        <text>L-glutaminyl-[peptide chain release factor] + S-adenosyl-L-methionine = N(5)-methyl-L-glutaminyl-[peptide chain release factor] + S-adenosyl-L-homocysteine + H(+)</text>
        <dbReference type="Rhea" id="RHEA:42896"/>
        <dbReference type="Rhea" id="RHEA-COMP:10271"/>
        <dbReference type="Rhea" id="RHEA-COMP:10272"/>
        <dbReference type="ChEBI" id="CHEBI:15378"/>
        <dbReference type="ChEBI" id="CHEBI:30011"/>
        <dbReference type="ChEBI" id="CHEBI:57856"/>
        <dbReference type="ChEBI" id="CHEBI:59789"/>
        <dbReference type="ChEBI" id="CHEBI:61891"/>
        <dbReference type="EC" id="2.1.1.297"/>
    </reaction>
</comment>
<comment type="caution">
    <text evidence="8">The sequence shown here is derived from an EMBL/GenBank/DDBJ whole genome shotgun (WGS) entry which is preliminary data.</text>
</comment>
<organism evidence="8 9">
    <name type="scientific">Helicobacter bilis</name>
    <dbReference type="NCBI Taxonomy" id="37372"/>
    <lineage>
        <taxon>Bacteria</taxon>
        <taxon>Pseudomonadati</taxon>
        <taxon>Campylobacterota</taxon>
        <taxon>Epsilonproteobacteria</taxon>
        <taxon>Campylobacterales</taxon>
        <taxon>Helicobacteraceae</taxon>
        <taxon>Helicobacter</taxon>
    </lineage>
</organism>
<dbReference type="InterPro" id="IPR050320">
    <property type="entry name" value="N5-glutamine_MTase"/>
</dbReference>